<dbReference type="AlphaFoldDB" id="A0A0C3FBB1"/>
<sequence>MRQKTQTAEDAKLRTSLENMRYAACTPEDITFLKSCIAGRRLEQPKLSTKEFRNVSIITALNAQKDRINELGSVQFAAETGQALTHFYSIDRFGSPPDAAEKQSRGRKSKASGKHVSNEISPALQKIIWNLPPSATNHFPGKLSLCISMPVIIRNNNATELCITKGQEGHVVGWQAGIGIHGKNVLNTLFIKLDKPAKIVKIDGLPENVVPITRGSKNIECTFSSDLKEHIHRSQVWVLLNFSMTDYTSQGKTRPKNPVDLSNCRSHQSYYTCLSRSATASGTVIVQSFPPRLIICGASGYLRQEFCELELLDEISKLRYEGKLPDCVEGNFRNPLIRSYQQWKGADYIPPLIHPALQWSVTDPLPLLPVVTDAPWQIIDKIKKKEVVTESPVESNTTNIQSGFVAAKGNMPVKLSKKQKFEEVNDLSVSAKKTKTAQIIITSNDSSPSGLIWDGDNYSCAYDALFTVLYEIWVTDTKVWTKRFKEINQNHLKSLSICFKKYMNGQASFETARDTIRHELHSQSPAQFPYGTRGTSVAALISAILAPHDTVAILSPECTNCEYSEPSVDDRLEFVLYEKEDMPMSTCKWLGSLGHETHEKCPHCFSAMVQPVNFKSTPSVLVFEINSRNIKVSKTLKFEQKGETVVLDVRGLIYHGDFHFTSCIIGNDGMVWYHDGMTTGSSCENEGDFDKFSSRKLLKCKGKKLILVMYARI</sequence>
<accession>A0A0C3FBB1</accession>
<keyword evidence="3" id="KW-1185">Reference proteome</keyword>
<reference evidence="3" key="2">
    <citation type="submission" date="2015-01" db="EMBL/GenBank/DDBJ databases">
        <title>Evolutionary Origins and Diversification of the Mycorrhizal Mutualists.</title>
        <authorList>
            <consortium name="DOE Joint Genome Institute"/>
            <consortium name="Mycorrhizal Genomics Consortium"/>
            <person name="Kohler A."/>
            <person name="Kuo A."/>
            <person name="Nagy L.G."/>
            <person name="Floudas D."/>
            <person name="Copeland A."/>
            <person name="Barry K.W."/>
            <person name="Cichocki N."/>
            <person name="Veneault-Fourrey C."/>
            <person name="LaButti K."/>
            <person name="Lindquist E.A."/>
            <person name="Lipzen A."/>
            <person name="Lundell T."/>
            <person name="Morin E."/>
            <person name="Murat C."/>
            <person name="Riley R."/>
            <person name="Ohm R."/>
            <person name="Sun H."/>
            <person name="Tunlid A."/>
            <person name="Henrissat B."/>
            <person name="Grigoriev I.V."/>
            <person name="Hibbett D.S."/>
            <person name="Martin F."/>
        </authorList>
    </citation>
    <scope>NUCLEOTIDE SEQUENCE [LARGE SCALE GENOMIC DNA]</scope>
    <source>
        <strain evidence="3">F 1598</strain>
    </source>
</reference>
<dbReference type="OrthoDB" id="3247165at2759"/>
<dbReference type="EMBL" id="KN833029">
    <property type="protein sequence ID" value="KIM77001.1"/>
    <property type="molecule type" value="Genomic_DNA"/>
</dbReference>
<protein>
    <submittedName>
        <fullName evidence="2">Uncharacterized protein</fullName>
    </submittedName>
</protein>
<reference evidence="2 3" key="1">
    <citation type="submission" date="2014-04" db="EMBL/GenBank/DDBJ databases">
        <authorList>
            <consortium name="DOE Joint Genome Institute"/>
            <person name="Kuo A."/>
            <person name="Tarkka M."/>
            <person name="Buscot F."/>
            <person name="Kohler A."/>
            <person name="Nagy L.G."/>
            <person name="Floudas D."/>
            <person name="Copeland A."/>
            <person name="Barry K.W."/>
            <person name="Cichocki N."/>
            <person name="Veneault-Fourrey C."/>
            <person name="LaButti K."/>
            <person name="Lindquist E.A."/>
            <person name="Lipzen A."/>
            <person name="Lundell T."/>
            <person name="Morin E."/>
            <person name="Murat C."/>
            <person name="Sun H."/>
            <person name="Tunlid A."/>
            <person name="Henrissat B."/>
            <person name="Grigoriev I.V."/>
            <person name="Hibbett D.S."/>
            <person name="Martin F."/>
            <person name="Nordberg H.P."/>
            <person name="Cantor M.N."/>
            <person name="Hua S.X."/>
        </authorList>
    </citation>
    <scope>NUCLEOTIDE SEQUENCE [LARGE SCALE GENOMIC DNA]</scope>
    <source>
        <strain evidence="2 3">F 1598</strain>
    </source>
</reference>
<dbReference type="Proteomes" id="UP000054166">
    <property type="component" value="Unassembled WGS sequence"/>
</dbReference>
<gene>
    <name evidence="2" type="ORF">PILCRDRAFT_77223</name>
</gene>
<evidence type="ECO:0000256" key="1">
    <source>
        <dbReference type="SAM" id="MobiDB-lite"/>
    </source>
</evidence>
<organism evidence="2 3">
    <name type="scientific">Piloderma croceum (strain F 1598)</name>
    <dbReference type="NCBI Taxonomy" id="765440"/>
    <lineage>
        <taxon>Eukaryota</taxon>
        <taxon>Fungi</taxon>
        <taxon>Dikarya</taxon>
        <taxon>Basidiomycota</taxon>
        <taxon>Agaricomycotina</taxon>
        <taxon>Agaricomycetes</taxon>
        <taxon>Agaricomycetidae</taxon>
        <taxon>Atheliales</taxon>
        <taxon>Atheliaceae</taxon>
        <taxon>Piloderma</taxon>
    </lineage>
</organism>
<dbReference type="InParanoid" id="A0A0C3FBB1"/>
<feature type="region of interest" description="Disordered" evidence="1">
    <location>
        <begin position="95"/>
        <end position="115"/>
    </location>
</feature>
<proteinExistence type="predicted"/>
<evidence type="ECO:0000313" key="2">
    <source>
        <dbReference type="EMBL" id="KIM77001.1"/>
    </source>
</evidence>
<evidence type="ECO:0000313" key="3">
    <source>
        <dbReference type="Proteomes" id="UP000054166"/>
    </source>
</evidence>
<name>A0A0C3FBB1_PILCF</name>
<dbReference type="HOGENOM" id="CLU_029136_0_0_1"/>
<dbReference type="STRING" id="765440.A0A0C3FBB1"/>